<proteinExistence type="predicted"/>
<sequence length="63" mass="7500">MTLNRHLGNATRVRKWSILREPRVKTLPSAILGFAQKVSAPLEDVWWFWRPRLHYVVEVACLW</sequence>
<dbReference type="Gramene" id="ONIVA02G19240.1">
    <property type="protein sequence ID" value="ONIVA02G19240.1"/>
    <property type="gene ID" value="ONIVA02G19240"/>
</dbReference>
<organism evidence="1">
    <name type="scientific">Oryza nivara</name>
    <name type="common">Indian wild rice</name>
    <name type="synonym">Oryza sativa f. spontanea</name>
    <dbReference type="NCBI Taxonomy" id="4536"/>
    <lineage>
        <taxon>Eukaryota</taxon>
        <taxon>Viridiplantae</taxon>
        <taxon>Streptophyta</taxon>
        <taxon>Embryophyta</taxon>
        <taxon>Tracheophyta</taxon>
        <taxon>Spermatophyta</taxon>
        <taxon>Magnoliopsida</taxon>
        <taxon>Liliopsida</taxon>
        <taxon>Poales</taxon>
        <taxon>Poaceae</taxon>
        <taxon>BOP clade</taxon>
        <taxon>Oryzoideae</taxon>
        <taxon>Oryzeae</taxon>
        <taxon>Oryzinae</taxon>
        <taxon>Oryza</taxon>
    </lineage>
</organism>
<name>A0A0E0G707_ORYNI</name>
<dbReference type="HOGENOM" id="CLU_2889687_0_0_1"/>
<evidence type="ECO:0000313" key="2">
    <source>
        <dbReference type="Proteomes" id="UP000006591"/>
    </source>
</evidence>
<dbReference type="AlphaFoldDB" id="A0A0E0G707"/>
<accession>A0A0E0G707</accession>
<dbReference type="Proteomes" id="UP000006591">
    <property type="component" value="Chromosome 2"/>
</dbReference>
<protein>
    <submittedName>
        <fullName evidence="1">Uncharacterized protein</fullName>
    </submittedName>
</protein>
<reference evidence="1" key="1">
    <citation type="submission" date="2015-04" db="UniProtKB">
        <authorList>
            <consortium name="EnsemblPlants"/>
        </authorList>
    </citation>
    <scope>IDENTIFICATION</scope>
    <source>
        <strain evidence="1">SL10</strain>
    </source>
</reference>
<keyword evidence="2" id="KW-1185">Reference proteome</keyword>
<evidence type="ECO:0000313" key="1">
    <source>
        <dbReference type="EnsemblPlants" id="ONIVA02G19240.1"/>
    </source>
</evidence>
<reference evidence="1" key="2">
    <citation type="submission" date="2018-04" db="EMBL/GenBank/DDBJ databases">
        <title>OnivRS2 (Oryza nivara Reference Sequence Version 2).</title>
        <authorList>
            <person name="Zhang J."/>
            <person name="Kudrna D."/>
            <person name="Lee S."/>
            <person name="Talag J."/>
            <person name="Rajasekar S."/>
            <person name="Welchert J."/>
            <person name="Hsing Y.-I."/>
            <person name="Wing R.A."/>
        </authorList>
    </citation>
    <scope>NUCLEOTIDE SEQUENCE [LARGE SCALE GENOMIC DNA]</scope>
    <source>
        <strain evidence="1">SL10</strain>
    </source>
</reference>
<dbReference type="EnsemblPlants" id="ONIVA02G19240.1">
    <property type="protein sequence ID" value="ONIVA02G19240.1"/>
    <property type="gene ID" value="ONIVA02G19240"/>
</dbReference>